<dbReference type="OrthoDB" id="2240312at2759"/>
<feature type="compositionally biased region" description="Acidic residues" evidence="1">
    <location>
        <begin position="367"/>
        <end position="385"/>
    </location>
</feature>
<protein>
    <recommendedName>
        <fullName evidence="4">Myb-like domain-containing protein</fullName>
    </recommendedName>
</protein>
<evidence type="ECO:0000313" key="2">
    <source>
        <dbReference type="EMBL" id="ORX69567.1"/>
    </source>
</evidence>
<reference evidence="2 3" key="1">
    <citation type="submission" date="2016-07" db="EMBL/GenBank/DDBJ databases">
        <title>Pervasive Adenine N6-methylation of Active Genes in Fungi.</title>
        <authorList>
            <consortium name="DOE Joint Genome Institute"/>
            <person name="Mondo S.J."/>
            <person name="Dannebaum R.O."/>
            <person name="Kuo R.C."/>
            <person name="Labutti K."/>
            <person name="Haridas S."/>
            <person name="Kuo A."/>
            <person name="Salamov A."/>
            <person name="Ahrendt S.R."/>
            <person name="Lipzen A."/>
            <person name="Sullivan W."/>
            <person name="Andreopoulos W.B."/>
            <person name="Clum A."/>
            <person name="Lindquist E."/>
            <person name="Daum C."/>
            <person name="Ramamoorthy G.K."/>
            <person name="Gryganskyi A."/>
            <person name="Culley D."/>
            <person name="Magnuson J.K."/>
            <person name="James T.Y."/>
            <person name="O'Malley M.A."/>
            <person name="Stajich J.E."/>
            <person name="Spatafora J.W."/>
            <person name="Visel A."/>
            <person name="Grigoriev I.V."/>
        </authorList>
    </citation>
    <scope>NUCLEOTIDE SEQUENCE [LARGE SCALE GENOMIC DNA]</scope>
    <source>
        <strain evidence="2 3">ATCC 12442</strain>
    </source>
</reference>
<feature type="compositionally biased region" description="Polar residues" evidence="1">
    <location>
        <begin position="1"/>
        <end position="12"/>
    </location>
</feature>
<comment type="caution">
    <text evidence="2">The sequence shown here is derived from an EMBL/GenBank/DDBJ whole genome shotgun (WGS) entry which is preliminary data.</text>
</comment>
<evidence type="ECO:0000256" key="1">
    <source>
        <dbReference type="SAM" id="MobiDB-lite"/>
    </source>
</evidence>
<organism evidence="2 3">
    <name type="scientific">Linderina pennispora</name>
    <dbReference type="NCBI Taxonomy" id="61395"/>
    <lineage>
        <taxon>Eukaryota</taxon>
        <taxon>Fungi</taxon>
        <taxon>Fungi incertae sedis</taxon>
        <taxon>Zoopagomycota</taxon>
        <taxon>Kickxellomycotina</taxon>
        <taxon>Kickxellomycetes</taxon>
        <taxon>Kickxellales</taxon>
        <taxon>Kickxellaceae</taxon>
        <taxon>Linderina</taxon>
    </lineage>
</organism>
<feature type="compositionally biased region" description="Basic and acidic residues" evidence="1">
    <location>
        <begin position="46"/>
        <end position="55"/>
    </location>
</feature>
<dbReference type="Proteomes" id="UP000193922">
    <property type="component" value="Unassembled WGS sequence"/>
</dbReference>
<keyword evidence="3" id="KW-1185">Reference proteome</keyword>
<gene>
    <name evidence="2" type="ORF">DL89DRAFT_293197</name>
</gene>
<evidence type="ECO:0008006" key="4">
    <source>
        <dbReference type="Google" id="ProtNLM"/>
    </source>
</evidence>
<accession>A0A1Y1W7S2</accession>
<feature type="region of interest" description="Disordered" evidence="1">
    <location>
        <begin position="1"/>
        <end position="112"/>
    </location>
</feature>
<proteinExistence type="predicted"/>
<sequence length="415" mass="45658">MPKVSDVSQSEPQVAYVASSASESENSELEVENSEDSEQSESEQIEPARAEREQSEEPETTSSDGGDGGDESNDSDDSDGADGYDSDDDDNIVGSQNTLKRRPPSPEDSPEDKALLIHQQRQEKRAKRNHWTDEEKERLFEKLKHGRASLVEIAKHVGPGKSLRHVAEYIEHMQFWSNRLEPVFPDDGDDSGDGHTSAEEMMIQDIDSDGGDCGEIVNHPAVHMFHRDMVRNVARQYYVKASFVVSPILYTDLASELERFLRRIITRLIIKHTSNGTVVLAENELPQIVASKLDVRQAIRDEGFGEDLRMSAGRARSAGYTSKLASSPVEYSYSDNDGSAALRDFIIDDDPVYKCAAPSSRFGNGDSDSDYDLSGEDNGSDEDASVDVRASETDPGESDGIHEEPTATGSSNDSD</sequence>
<name>A0A1Y1W7S2_9FUNG</name>
<dbReference type="AlphaFoldDB" id="A0A1Y1W7S2"/>
<dbReference type="EMBL" id="MCFD01000007">
    <property type="protein sequence ID" value="ORX69567.1"/>
    <property type="molecule type" value="Genomic_DNA"/>
</dbReference>
<feature type="region of interest" description="Disordered" evidence="1">
    <location>
        <begin position="357"/>
        <end position="415"/>
    </location>
</feature>
<evidence type="ECO:0000313" key="3">
    <source>
        <dbReference type="Proteomes" id="UP000193922"/>
    </source>
</evidence>
<feature type="compositionally biased region" description="Acidic residues" evidence="1">
    <location>
        <begin position="67"/>
        <end position="91"/>
    </location>
</feature>
<feature type="compositionally biased region" description="Acidic residues" evidence="1">
    <location>
        <begin position="25"/>
        <end position="44"/>
    </location>
</feature>
<dbReference type="RefSeq" id="XP_040743255.1">
    <property type="nucleotide sequence ID" value="XM_040890368.1"/>
</dbReference>
<dbReference type="GeneID" id="63807016"/>